<name>A0A7S3GWG3_9STRA</name>
<sequence>MCGLSQKQIWRRQSSKGKLRLSEASLVAVADDNKDANTAEVCQYHPPTAVEVAQRCPEPVMPVAACESLASSSDDSSAGCAIKRACASAKEVSFSGFVQVMLIPCIVEYKDAGLCEIIWWTPADMNRFKVETIMSVQKYMMATQVRNIKVALRMLLEEEGDSAGHHHGVKVAL</sequence>
<evidence type="ECO:0000313" key="1">
    <source>
        <dbReference type="EMBL" id="CAE0277638.1"/>
    </source>
</evidence>
<organism evidence="1">
    <name type="scientific">Spumella elongata</name>
    <dbReference type="NCBI Taxonomy" id="89044"/>
    <lineage>
        <taxon>Eukaryota</taxon>
        <taxon>Sar</taxon>
        <taxon>Stramenopiles</taxon>
        <taxon>Ochrophyta</taxon>
        <taxon>Chrysophyceae</taxon>
        <taxon>Chromulinales</taxon>
        <taxon>Chromulinaceae</taxon>
        <taxon>Spumella</taxon>
    </lineage>
</organism>
<dbReference type="EMBL" id="HBIC01012981">
    <property type="protein sequence ID" value="CAE0277638.1"/>
    <property type="molecule type" value="Transcribed_RNA"/>
</dbReference>
<reference evidence="1" key="1">
    <citation type="submission" date="2021-01" db="EMBL/GenBank/DDBJ databases">
        <authorList>
            <person name="Corre E."/>
            <person name="Pelletier E."/>
            <person name="Niang G."/>
            <person name="Scheremetjew M."/>
            <person name="Finn R."/>
            <person name="Kale V."/>
            <person name="Holt S."/>
            <person name="Cochrane G."/>
            <person name="Meng A."/>
            <person name="Brown T."/>
            <person name="Cohen L."/>
        </authorList>
    </citation>
    <scope>NUCLEOTIDE SEQUENCE</scope>
    <source>
        <strain evidence="1">CCAP 955/1</strain>
    </source>
</reference>
<gene>
    <name evidence="1" type="ORF">SELO1098_LOCUS6468</name>
</gene>
<accession>A0A7S3GWG3</accession>
<proteinExistence type="predicted"/>
<dbReference type="AlphaFoldDB" id="A0A7S3GWG3"/>
<protein>
    <submittedName>
        <fullName evidence="1">Uncharacterized protein</fullName>
    </submittedName>
</protein>